<comment type="catalytic activity">
    <reaction evidence="6 15">
        <text>N-terminal L-arginyl-[protein] + L-leucyl-tRNA(Leu) = N-terminal L-leucyl-L-arginyl-[protein] + tRNA(Leu) + H(+)</text>
        <dbReference type="Rhea" id="RHEA:50416"/>
        <dbReference type="Rhea" id="RHEA-COMP:9613"/>
        <dbReference type="Rhea" id="RHEA-COMP:9622"/>
        <dbReference type="Rhea" id="RHEA-COMP:12672"/>
        <dbReference type="Rhea" id="RHEA-COMP:12673"/>
        <dbReference type="ChEBI" id="CHEBI:15378"/>
        <dbReference type="ChEBI" id="CHEBI:64719"/>
        <dbReference type="ChEBI" id="CHEBI:78442"/>
        <dbReference type="ChEBI" id="CHEBI:78494"/>
        <dbReference type="ChEBI" id="CHEBI:133044"/>
        <dbReference type="EC" id="2.3.2.6"/>
    </reaction>
</comment>
<evidence type="ECO:0000256" key="3">
    <source>
        <dbReference type="ARBA" id="ARBA00022679"/>
    </source>
</evidence>
<evidence type="ECO:0000313" key="17">
    <source>
        <dbReference type="Proteomes" id="UP000439994"/>
    </source>
</evidence>
<comment type="catalytic activity">
    <reaction evidence="7 15">
        <text>N-terminal L-lysyl-[protein] + L-leucyl-tRNA(Leu) = N-terminal L-leucyl-L-lysyl-[protein] + tRNA(Leu) + H(+)</text>
        <dbReference type="Rhea" id="RHEA:12340"/>
        <dbReference type="Rhea" id="RHEA-COMP:9613"/>
        <dbReference type="Rhea" id="RHEA-COMP:9622"/>
        <dbReference type="Rhea" id="RHEA-COMP:12670"/>
        <dbReference type="Rhea" id="RHEA-COMP:12671"/>
        <dbReference type="ChEBI" id="CHEBI:15378"/>
        <dbReference type="ChEBI" id="CHEBI:65249"/>
        <dbReference type="ChEBI" id="CHEBI:78442"/>
        <dbReference type="ChEBI" id="CHEBI:78494"/>
        <dbReference type="ChEBI" id="CHEBI:133043"/>
        <dbReference type="EC" id="2.3.2.6"/>
    </reaction>
</comment>
<protein>
    <recommendedName>
        <fullName evidence="11 15">Leucyl/phenylalanyl-tRNA--protein transferase</fullName>
        <ecNumber evidence="10 15">2.3.2.6</ecNumber>
    </recommendedName>
    <alternativeName>
        <fullName evidence="12 15">L/F-transferase</fullName>
    </alternativeName>
    <alternativeName>
        <fullName evidence="13 15">Leucyltransferase</fullName>
    </alternativeName>
    <alternativeName>
        <fullName evidence="14 15">Phenyalanyltransferase</fullName>
    </alternativeName>
</protein>
<evidence type="ECO:0000256" key="12">
    <source>
        <dbReference type="ARBA" id="ARBA00077136"/>
    </source>
</evidence>
<keyword evidence="2 15" id="KW-0963">Cytoplasm</keyword>
<evidence type="ECO:0000256" key="10">
    <source>
        <dbReference type="ARBA" id="ARBA00066767"/>
    </source>
</evidence>
<dbReference type="Gene3D" id="3.40.630.70">
    <property type="entry name" value="Leucyl/phenylalanyl-tRNA-protein transferase, C-terminal domain"/>
    <property type="match status" value="1"/>
</dbReference>
<evidence type="ECO:0000256" key="13">
    <source>
        <dbReference type="ARBA" id="ARBA00077165"/>
    </source>
</evidence>
<evidence type="ECO:0000256" key="6">
    <source>
        <dbReference type="ARBA" id="ARBA00050652"/>
    </source>
</evidence>
<dbReference type="Proteomes" id="UP000439994">
    <property type="component" value="Unassembled WGS sequence"/>
</dbReference>
<accession>A0A6N8F3E2</accession>
<comment type="caution">
    <text evidence="16">The sequence shown here is derived from an EMBL/GenBank/DDBJ whole genome shotgun (WGS) entry which is preliminary data.</text>
</comment>
<evidence type="ECO:0000256" key="11">
    <source>
        <dbReference type="ARBA" id="ARBA00074372"/>
    </source>
</evidence>
<keyword evidence="3 15" id="KW-0808">Transferase</keyword>
<dbReference type="InterPro" id="IPR016181">
    <property type="entry name" value="Acyl_CoA_acyltransferase"/>
</dbReference>
<evidence type="ECO:0000256" key="14">
    <source>
        <dbReference type="ARBA" id="ARBA00083640"/>
    </source>
</evidence>
<dbReference type="HAMAP" id="MF_00688">
    <property type="entry name" value="Leu_Phe_trans"/>
    <property type="match status" value="1"/>
</dbReference>
<sequence>MTKSLSYLTDDKHWFPPVQQALDEPGGLLAVGGDLSVDRLHSAYKSGIFPWYSEGEPLLWWSPDPRAVIEPAQIRVNKSLKKFLKRCDYQITMNQSFEEVIRQCSAPRADDGTWIFPEMIRAYSELHKAGVAHSIEIWQNKDNKKVLVGGLYGVLIGSCFCGESMFSREPNASKVALIRLAEMLAPIKHAIIDCQIANPYLMSMGAKTVSRRWFIDRLNAASAHNLSSNLLEEQASNASFLNFKD</sequence>
<dbReference type="GO" id="GO:0030163">
    <property type="term" value="P:protein catabolic process"/>
    <property type="evidence" value="ECO:0007669"/>
    <property type="project" value="UniProtKB-UniRule"/>
</dbReference>
<evidence type="ECO:0000256" key="15">
    <source>
        <dbReference type="HAMAP-Rule" id="MF_00688"/>
    </source>
</evidence>
<dbReference type="OrthoDB" id="9790282at2"/>
<name>A0A6N8F3E2_9GAMM</name>
<dbReference type="InterPro" id="IPR004616">
    <property type="entry name" value="Leu/Phe-tRNA_Trfase"/>
</dbReference>
<organism evidence="16 17">
    <name type="scientific">Psychrosphaera haliotis</name>
    <dbReference type="NCBI Taxonomy" id="555083"/>
    <lineage>
        <taxon>Bacteria</taxon>
        <taxon>Pseudomonadati</taxon>
        <taxon>Pseudomonadota</taxon>
        <taxon>Gammaproteobacteria</taxon>
        <taxon>Alteromonadales</taxon>
        <taxon>Pseudoalteromonadaceae</taxon>
        <taxon>Psychrosphaera</taxon>
    </lineage>
</organism>
<dbReference type="GO" id="GO:0005737">
    <property type="term" value="C:cytoplasm"/>
    <property type="evidence" value="ECO:0007669"/>
    <property type="project" value="UniProtKB-SubCell"/>
</dbReference>
<dbReference type="Pfam" id="PF03588">
    <property type="entry name" value="Leu_Phe_trans"/>
    <property type="match status" value="1"/>
</dbReference>
<gene>
    <name evidence="15" type="primary">aat</name>
    <name evidence="16" type="ORF">GNP35_00610</name>
</gene>
<dbReference type="RefSeq" id="WP_155693574.1">
    <property type="nucleotide sequence ID" value="NZ_WOCD01000001.1"/>
</dbReference>
<comment type="subcellular location">
    <subcellularLocation>
        <location evidence="1 15">Cytoplasm</location>
    </subcellularLocation>
</comment>
<evidence type="ECO:0000256" key="5">
    <source>
        <dbReference type="ARBA" id="ARBA00050607"/>
    </source>
</evidence>
<comment type="catalytic activity">
    <reaction evidence="5 15">
        <text>L-phenylalanyl-tRNA(Phe) + an N-terminal L-alpha-aminoacyl-[protein] = an N-terminal L-phenylalanyl-L-alpha-aminoacyl-[protein] + tRNA(Phe)</text>
        <dbReference type="Rhea" id="RHEA:43632"/>
        <dbReference type="Rhea" id="RHEA-COMP:9668"/>
        <dbReference type="Rhea" id="RHEA-COMP:9699"/>
        <dbReference type="Rhea" id="RHEA-COMP:10636"/>
        <dbReference type="Rhea" id="RHEA-COMP:10637"/>
        <dbReference type="ChEBI" id="CHEBI:78442"/>
        <dbReference type="ChEBI" id="CHEBI:78531"/>
        <dbReference type="ChEBI" id="CHEBI:78597"/>
        <dbReference type="ChEBI" id="CHEBI:83561"/>
        <dbReference type="EC" id="2.3.2.6"/>
    </reaction>
</comment>
<keyword evidence="17" id="KW-1185">Reference proteome</keyword>
<dbReference type="Gene3D" id="3.30.70.3550">
    <property type="entry name" value="Leucyl/phenylalanyl-tRNA-protein transferase, N-terminal domain"/>
    <property type="match status" value="1"/>
</dbReference>
<dbReference type="EMBL" id="WOCD01000001">
    <property type="protein sequence ID" value="MUH71125.1"/>
    <property type="molecule type" value="Genomic_DNA"/>
</dbReference>
<evidence type="ECO:0000256" key="9">
    <source>
        <dbReference type="ARBA" id="ARBA00061535"/>
    </source>
</evidence>
<dbReference type="FunFam" id="3.30.70.3550:FF:000001">
    <property type="entry name" value="Leucyl/phenylalanyl-tRNA--protein transferase"/>
    <property type="match status" value="1"/>
</dbReference>
<evidence type="ECO:0000256" key="1">
    <source>
        <dbReference type="ARBA" id="ARBA00004496"/>
    </source>
</evidence>
<dbReference type="AlphaFoldDB" id="A0A6N8F3E2"/>
<dbReference type="InterPro" id="IPR042203">
    <property type="entry name" value="Leu/Phe-tRNA_Trfase_C"/>
</dbReference>
<reference evidence="16 17" key="1">
    <citation type="submission" date="2019-11" db="EMBL/GenBank/DDBJ databases">
        <title>P. haliotis isolates from Z. marina roots.</title>
        <authorList>
            <person name="Cohen M."/>
            <person name="Jospin G."/>
            <person name="Eisen J.A."/>
            <person name="Coil D.A."/>
        </authorList>
    </citation>
    <scope>NUCLEOTIDE SEQUENCE [LARGE SCALE GENOMIC DNA]</scope>
    <source>
        <strain evidence="16 17">UCD-MCMsp1aY</strain>
    </source>
</reference>
<comment type="similarity">
    <text evidence="9 15">Belongs to the L/F-transferase family.</text>
</comment>
<dbReference type="EC" id="2.3.2.6" evidence="10 15"/>
<evidence type="ECO:0000256" key="2">
    <source>
        <dbReference type="ARBA" id="ARBA00022490"/>
    </source>
</evidence>
<keyword evidence="4 15" id="KW-0012">Acyltransferase</keyword>
<dbReference type="InterPro" id="IPR042221">
    <property type="entry name" value="Leu/Phe-tRNA_Trfase_N"/>
</dbReference>
<evidence type="ECO:0000256" key="8">
    <source>
        <dbReference type="ARBA" id="ARBA00054043"/>
    </source>
</evidence>
<dbReference type="NCBIfam" id="TIGR00667">
    <property type="entry name" value="aat"/>
    <property type="match status" value="1"/>
</dbReference>
<dbReference type="SUPFAM" id="SSF55729">
    <property type="entry name" value="Acyl-CoA N-acyltransferases (Nat)"/>
    <property type="match status" value="1"/>
</dbReference>
<comment type="function">
    <text evidence="8 15">Functions in the N-end rule pathway of protein degradation where it conjugates Leu, Phe and, less efficiently, Met from aminoacyl-tRNAs to the N-termini of proteins containing an N-terminal arginine or lysine.</text>
</comment>
<evidence type="ECO:0000313" key="16">
    <source>
        <dbReference type="EMBL" id="MUH71125.1"/>
    </source>
</evidence>
<evidence type="ECO:0000256" key="4">
    <source>
        <dbReference type="ARBA" id="ARBA00023315"/>
    </source>
</evidence>
<dbReference type="PANTHER" id="PTHR30098:SF2">
    <property type="entry name" value="LEUCYL_PHENYLALANYL-TRNA--PROTEIN TRANSFERASE"/>
    <property type="match status" value="1"/>
</dbReference>
<proteinExistence type="inferred from homology"/>
<dbReference type="GO" id="GO:0008914">
    <property type="term" value="F:leucyl-tRNA--protein transferase activity"/>
    <property type="evidence" value="ECO:0007669"/>
    <property type="project" value="UniProtKB-UniRule"/>
</dbReference>
<dbReference type="PANTHER" id="PTHR30098">
    <property type="entry name" value="LEUCYL/PHENYLALANYL-TRNA--PROTEIN TRANSFERASE"/>
    <property type="match status" value="1"/>
</dbReference>
<evidence type="ECO:0000256" key="7">
    <source>
        <dbReference type="ARBA" id="ARBA00051538"/>
    </source>
</evidence>